<sequence>MGNGGANPMPRRNGKSARGDPASRWIQKRRNKIRGLRMDGAIEGGAEGDTPFAPPGPLLLPRESTESTELQDYHIPKGTKVVING</sequence>
<dbReference type="InterPro" id="IPR001128">
    <property type="entry name" value="Cyt_P450"/>
</dbReference>
<feature type="region of interest" description="Disordered" evidence="1">
    <location>
        <begin position="1"/>
        <end position="26"/>
    </location>
</feature>
<proteinExistence type="predicted"/>
<dbReference type="Gene3D" id="1.10.630.10">
    <property type="entry name" value="Cytochrome P450"/>
    <property type="match status" value="1"/>
</dbReference>
<dbReference type="GO" id="GO:0004497">
    <property type="term" value="F:monooxygenase activity"/>
    <property type="evidence" value="ECO:0007669"/>
    <property type="project" value="InterPro"/>
</dbReference>
<accession>A0A8J5GYD5</accession>
<comment type="caution">
    <text evidence="2">The sequence shown here is derived from an EMBL/GenBank/DDBJ whole genome shotgun (WGS) entry which is preliminary data.</text>
</comment>
<evidence type="ECO:0000256" key="1">
    <source>
        <dbReference type="SAM" id="MobiDB-lite"/>
    </source>
</evidence>
<dbReference type="Proteomes" id="UP000734854">
    <property type="component" value="Unassembled WGS sequence"/>
</dbReference>
<reference evidence="2 3" key="1">
    <citation type="submission" date="2020-08" db="EMBL/GenBank/DDBJ databases">
        <title>Plant Genome Project.</title>
        <authorList>
            <person name="Zhang R.-G."/>
        </authorList>
    </citation>
    <scope>NUCLEOTIDE SEQUENCE [LARGE SCALE GENOMIC DNA]</scope>
    <source>
        <tissue evidence="2">Rhizome</tissue>
    </source>
</reference>
<gene>
    <name evidence="2" type="ORF">ZIOFF_027143</name>
</gene>
<dbReference type="EMBL" id="JACMSC010000007">
    <property type="protein sequence ID" value="KAG6516670.1"/>
    <property type="molecule type" value="Genomic_DNA"/>
</dbReference>
<protein>
    <submittedName>
        <fullName evidence="2">Uncharacterized protein</fullName>
    </submittedName>
</protein>
<keyword evidence="3" id="KW-1185">Reference proteome</keyword>
<dbReference type="GO" id="GO:0020037">
    <property type="term" value="F:heme binding"/>
    <property type="evidence" value="ECO:0007669"/>
    <property type="project" value="InterPro"/>
</dbReference>
<dbReference type="SUPFAM" id="SSF48264">
    <property type="entry name" value="Cytochrome P450"/>
    <property type="match status" value="1"/>
</dbReference>
<dbReference type="AlphaFoldDB" id="A0A8J5GYD5"/>
<dbReference type="InterPro" id="IPR036396">
    <property type="entry name" value="Cyt_P450_sf"/>
</dbReference>
<evidence type="ECO:0000313" key="3">
    <source>
        <dbReference type="Proteomes" id="UP000734854"/>
    </source>
</evidence>
<dbReference type="Pfam" id="PF00067">
    <property type="entry name" value="p450"/>
    <property type="match status" value="1"/>
</dbReference>
<dbReference type="GO" id="GO:0016705">
    <property type="term" value="F:oxidoreductase activity, acting on paired donors, with incorporation or reduction of molecular oxygen"/>
    <property type="evidence" value="ECO:0007669"/>
    <property type="project" value="InterPro"/>
</dbReference>
<dbReference type="GO" id="GO:0005506">
    <property type="term" value="F:iron ion binding"/>
    <property type="evidence" value="ECO:0007669"/>
    <property type="project" value="InterPro"/>
</dbReference>
<evidence type="ECO:0000313" key="2">
    <source>
        <dbReference type="EMBL" id="KAG6516670.1"/>
    </source>
</evidence>
<name>A0A8J5GYD5_ZINOF</name>
<organism evidence="2 3">
    <name type="scientific">Zingiber officinale</name>
    <name type="common">Ginger</name>
    <name type="synonym">Amomum zingiber</name>
    <dbReference type="NCBI Taxonomy" id="94328"/>
    <lineage>
        <taxon>Eukaryota</taxon>
        <taxon>Viridiplantae</taxon>
        <taxon>Streptophyta</taxon>
        <taxon>Embryophyta</taxon>
        <taxon>Tracheophyta</taxon>
        <taxon>Spermatophyta</taxon>
        <taxon>Magnoliopsida</taxon>
        <taxon>Liliopsida</taxon>
        <taxon>Zingiberales</taxon>
        <taxon>Zingiberaceae</taxon>
        <taxon>Zingiber</taxon>
    </lineage>
</organism>